<dbReference type="PATRIC" id="fig|36849.3.peg.125"/>
<name>A0A0N8NU02_9CLOT</name>
<keyword evidence="1" id="KW-0812">Transmembrane</keyword>
<dbReference type="RefSeq" id="WP_054873272.1">
    <property type="nucleotide sequence ID" value="NZ_LKET01000011.1"/>
</dbReference>
<dbReference type="InterPro" id="IPR048147">
    <property type="entry name" value="CBO0543-like"/>
</dbReference>
<evidence type="ECO:0000313" key="2">
    <source>
        <dbReference type="EMBL" id="KPU46264.1"/>
    </source>
</evidence>
<reference evidence="2 3" key="1">
    <citation type="submission" date="2015-09" db="EMBL/GenBank/DDBJ databases">
        <title>Genome sequence of Oxobacter pfennigii DSM 3222.</title>
        <authorList>
            <person name="Poehlein A."/>
            <person name="Bengelsdorf F.R."/>
            <person name="Schiel-Bengelsdorf B."/>
            <person name="Duerre P."/>
            <person name="Daniel R."/>
        </authorList>
    </citation>
    <scope>NUCLEOTIDE SEQUENCE [LARGE SCALE GENOMIC DNA]</scope>
    <source>
        <strain evidence="2 3">DSM 3222</strain>
    </source>
</reference>
<feature type="transmembrane region" description="Helical" evidence="1">
    <location>
        <begin position="95"/>
        <end position="116"/>
    </location>
</feature>
<comment type="caution">
    <text evidence="2">The sequence shown here is derived from an EMBL/GenBank/DDBJ whole genome shotgun (WGS) entry which is preliminary data.</text>
</comment>
<keyword evidence="1" id="KW-0472">Membrane</keyword>
<feature type="transmembrane region" description="Helical" evidence="1">
    <location>
        <begin position="34"/>
        <end position="59"/>
    </location>
</feature>
<feature type="transmembrane region" description="Helical" evidence="1">
    <location>
        <begin position="136"/>
        <end position="153"/>
    </location>
</feature>
<feature type="transmembrane region" description="Helical" evidence="1">
    <location>
        <begin position="71"/>
        <end position="88"/>
    </location>
</feature>
<protein>
    <submittedName>
        <fullName evidence="2">Uncharacterized protein</fullName>
    </submittedName>
</protein>
<dbReference type="Proteomes" id="UP000050326">
    <property type="component" value="Unassembled WGS sequence"/>
</dbReference>
<proteinExistence type="predicted"/>
<gene>
    <name evidence="2" type="ORF">OXPF_01090</name>
</gene>
<sequence>MNFNWNIETYISIAFTVTSLIVAIIIIKINWKQYGLLFLLSGVVGSIICYIFIITGLYSFPYRLFPNFLRFPFYCILTIFPAYVLLGVRYSPKLWALKIPVYWVIVHLGMVAETWAHNKTQLIRYDLYWDFWDSYTWWWIFFLIFEWVGGLIVSEQYRKPINPEVFKYGKIGFFIIHFILITTIFLGGFYAGRVTMR</sequence>
<dbReference type="AlphaFoldDB" id="A0A0N8NU02"/>
<accession>A0A0N8NU02</accession>
<feature type="transmembrane region" description="Helical" evidence="1">
    <location>
        <begin position="6"/>
        <end position="27"/>
    </location>
</feature>
<dbReference type="EMBL" id="LKET01000011">
    <property type="protein sequence ID" value="KPU46264.1"/>
    <property type="molecule type" value="Genomic_DNA"/>
</dbReference>
<dbReference type="NCBIfam" id="NF041644">
    <property type="entry name" value="CBO0543_fam"/>
    <property type="match status" value="1"/>
</dbReference>
<keyword evidence="1" id="KW-1133">Transmembrane helix</keyword>
<evidence type="ECO:0000313" key="3">
    <source>
        <dbReference type="Proteomes" id="UP000050326"/>
    </source>
</evidence>
<evidence type="ECO:0000256" key="1">
    <source>
        <dbReference type="SAM" id="Phobius"/>
    </source>
</evidence>
<feature type="transmembrane region" description="Helical" evidence="1">
    <location>
        <begin position="173"/>
        <end position="192"/>
    </location>
</feature>
<keyword evidence="3" id="KW-1185">Reference proteome</keyword>
<organism evidence="2 3">
    <name type="scientific">Oxobacter pfennigii</name>
    <dbReference type="NCBI Taxonomy" id="36849"/>
    <lineage>
        <taxon>Bacteria</taxon>
        <taxon>Bacillati</taxon>
        <taxon>Bacillota</taxon>
        <taxon>Clostridia</taxon>
        <taxon>Eubacteriales</taxon>
        <taxon>Clostridiaceae</taxon>
        <taxon>Oxobacter</taxon>
    </lineage>
</organism>
<dbReference type="OrthoDB" id="2964736at2"/>